<dbReference type="InterPro" id="IPR031656">
    <property type="entry name" value="DAO_C"/>
</dbReference>
<evidence type="ECO:0000259" key="8">
    <source>
        <dbReference type="Pfam" id="PF16901"/>
    </source>
</evidence>
<accession>A0ABV1ULF8</accession>
<dbReference type="InterPro" id="IPR000447">
    <property type="entry name" value="G3P_DH_FAD-dep"/>
</dbReference>
<keyword evidence="10" id="KW-1185">Reference proteome</keyword>
<evidence type="ECO:0000256" key="6">
    <source>
        <dbReference type="RuleBase" id="RU361217"/>
    </source>
</evidence>
<evidence type="ECO:0000256" key="2">
    <source>
        <dbReference type="ARBA" id="ARBA00007330"/>
    </source>
</evidence>
<protein>
    <recommendedName>
        <fullName evidence="6">Glycerol-3-phosphate dehydrogenase</fullName>
        <ecNumber evidence="6">1.1.5.3</ecNumber>
    </recommendedName>
</protein>
<dbReference type="PANTHER" id="PTHR11985">
    <property type="entry name" value="GLYCEROL-3-PHOSPHATE DEHYDROGENASE"/>
    <property type="match status" value="1"/>
</dbReference>
<evidence type="ECO:0000256" key="4">
    <source>
        <dbReference type="ARBA" id="ARBA00022827"/>
    </source>
</evidence>
<dbReference type="Gene3D" id="3.30.9.10">
    <property type="entry name" value="D-Amino Acid Oxidase, subunit A, domain 2"/>
    <property type="match status" value="1"/>
</dbReference>
<dbReference type="PANTHER" id="PTHR11985:SF31">
    <property type="entry name" value="GLYCEROL-3-PHOSPHATE DEHYDROGENASE 2"/>
    <property type="match status" value="1"/>
</dbReference>
<keyword evidence="5 6" id="KW-0560">Oxidoreductase</keyword>
<evidence type="ECO:0000256" key="3">
    <source>
        <dbReference type="ARBA" id="ARBA00022630"/>
    </source>
</evidence>
<dbReference type="PROSITE" id="PS00978">
    <property type="entry name" value="FAD_G3PDH_2"/>
    <property type="match status" value="1"/>
</dbReference>
<evidence type="ECO:0000313" key="9">
    <source>
        <dbReference type="EMBL" id="MER6434115.1"/>
    </source>
</evidence>
<dbReference type="GO" id="GO:0016491">
    <property type="term" value="F:oxidoreductase activity"/>
    <property type="evidence" value="ECO:0007669"/>
    <property type="project" value="UniProtKB-KW"/>
</dbReference>
<evidence type="ECO:0000313" key="10">
    <source>
        <dbReference type="Proteomes" id="UP001470023"/>
    </source>
</evidence>
<dbReference type="PRINTS" id="PR01001">
    <property type="entry name" value="FADG3PDH"/>
</dbReference>
<comment type="catalytic activity">
    <reaction evidence="6">
        <text>a quinone + sn-glycerol 3-phosphate = dihydroxyacetone phosphate + a quinol</text>
        <dbReference type="Rhea" id="RHEA:18977"/>
        <dbReference type="ChEBI" id="CHEBI:24646"/>
        <dbReference type="ChEBI" id="CHEBI:57597"/>
        <dbReference type="ChEBI" id="CHEBI:57642"/>
        <dbReference type="ChEBI" id="CHEBI:132124"/>
        <dbReference type="EC" id="1.1.5.3"/>
    </reaction>
</comment>
<dbReference type="Pfam" id="PF16901">
    <property type="entry name" value="DAO_C"/>
    <property type="match status" value="1"/>
</dbReference>
<dbReference type="PROSITE" id="PS00977">
    <property type="entry name" value="FAD_G3PDH_1"/>
    <property type="match status" value="1"/>
</dbReference>
<dbReference type="RefSeq" id="WP_352066013.1">
    <property type="nucleotide sequence ID" value="NZ_JBEPAZ010000084.1"/>
</dbReference>
<dbReference type="Gene3D" id="3.50.50.60">
    <property type="entry name" value="FAD/NAD(P)-binding domain"/>
    <property type="match status" value="1"/>
</dbReference>
<feature type="domain" description="FAD dependent oxidoreductase" evidence="7">
    <location>
        <begin position="27"/>
        <end position="382"/>
    </location>
</feature>
<keyword evidence="4" id="KW-0274">FAD</keyword>
<dbReference type="EC" id="1.1.5.3" evidence="6"/>
<evidence type="ECO:0000256" key="5">
    <source>
        <dbReference type="ARBA" id="ARBA00023002"/>
    </source>
</evidence>
<comment type="cofactor">
    <cofactor evidence="1 6">
        <name>FAD</name>
        <dbReference type="ChEBI" id="CHEBI:57692"/>
    </cofactor>
</comment>
<dbReference type="Proteomes" id="UP001470023">
    <property type="component" value="Unassembled WGS sequence"/>
</dbReference>
<evidence type="ECO:0000256" key="1">
    <source>
        <dbReference type="ARBA" id="ARBA00001974"/>
    </source>
</evidence>
<dbReference type="InterPro" id="IPR036188">
    <property type="entry name" value="FAD/NAD-bd_sf"/>
</dbReference>
<dbReference type="InterPro" id="IPR006076">
    <property type="entry name" value="FAD-dep_OxRdtase"/>
</dbReference>
<comment type="similarity">
    <text evidence="2 6">Belongs to the FAD-dependent glycerol-3-phosphate dehydrogenase family.</text>
</comment>
<dbReference type="Pfam" id="PF01266">
    <property type="entry name" value="DAO"/>
    <property type="match status" value="1"/>
</dbReference>
<sequence>MISPLASTLSPARRTVALRRIQTTTIDVLVIGGGVVGAGAALDAASRGLSVAVVEAQDWASGTSSRPSKLVHGGLRHLVQKEFKLVREALLERGLLMRTVAPHLVKPVRVLCPAASLWERVYLGAGMTLYDVLSGRRRGVLRHKRHTKADLRRDMPGLTLNRFCGGLSYCDAQVDATRLALTLIRTAGMYGALAVSRAAVTCVEPVTRGGEPVELIRIRDEETGEEFTAWARHVVKATDVLTDGVERTIGSPIGISASMAKSVHLVVPQERIPASLGLLLRTEHSVLFVIPWADHWIIGTTDTPWTLDKATPALTSADIDYLLRRVNVVLETPLSGEDVVGVYAGLRTPVAGHAKTTTQFRRQHVIDVPRDGVAVIAGGKLITYRAMAEDVVDAVLASRGTAAAASRTSCLPLIGAAKLEEAGEACQLALRERGLGTTFGDRLVDRYGSLAADVVSLVDEDPRLGSVVRGSESVLLAEIAYAVEAEGARHLEDILVRRTGLAFELPDAGFGALEEITVVAGDRLCWSDARRSHEIDLYSTRILRERDVIAFSRNKAVTPNCE</sequence>
<gene>
    <name evidence="9" type="ORF">ABT272_41510</name>
</gene>
<comment type="caution">
    <text evidence="9">The sequence shown here is derived from an EMBL/GenBank/DDBJ whole genome shotgun (WGS) entry which is preliminary data.</text>
</comment>
<keyword evidence="3 6" id="KW-0285">Flavoprotein</keyword>
<dbReference type="SUPFAM" id="SSF51905">
    <property type="entry name" value="FAD/NAD(P)-binding domain"/>
    <property type="match status" value="1"/>
</dbReference>
<feature type="domain" description="Alpha-glycerophosphate oxidase C-terminal" evidence="8">
    <location>
        <begin position="406"/>
        <end position="531"/>
    </location>
</feature>
<dbReference type="Gene3D" id="1.10.8.870">
    <property type="entry name" value="Alpha-glycerophosphate oxidase, cap domain"/>
    <property type="match status" value="1"/>
</dbReference>
<dbReference type="EMBL" id="JBEPAZ010000084">
    <property type="protein sequence ID" value="MER6434115.1"/>
    <property type="molecule type" value="Genomic_DNA"/>
</dbReference>
<evidence type="ECO:0000259" key="7">
    <source>
        <dbReference type="Pfam" id="PF01266"/>
    </source>
</evidence>
<reference evidence="9 10" key="1">
    <citation type="submission" date="2024-06" db="EMBL/GenBank/DDBJ databases">
        <title>The Natural Products Discovery Center: Release of the First 8490 Sequenced Strains for Exploring Actinobacteria Biosynthetic Diversity.</title>
        <authorList>
            <person name="Kalkreuter E."/>
            <person name="Kautsar S.A."/>
            <person name="Yang D."/>
            <person name="Bader C.D."/>
            <person name="Teijaro C.N."/>
            <person name="Fluegel L."/>
            <person name="Davis C.M."/>
            <person name="Simpson J.R."/>
            <person name="Lauterbach L."/>
            <person name="Steele A.D."/>
            <person name="Gui C."/>
            <person name="Meng S."/>
            <person name="Li G."/>
            <person name="Viehrig K."/>
            <person name="Ye F."/>
            <person name="Su P."/>
            <person name="Kiefer A.F."/>
            <person name="Nichols A."/>
            <person name="Cepeda A.J."/>
            <person name="Yan W."/>
            <person name="Fan B."/>
            <person name="Jiang Y."/>
            <person name="Adhikari A."/>
            <person name="Zheng C.-J."/>
            <person name="Schuster L."/>
            <person name="Cowan T.M."/>
            <person name="Smanski M.J."/>
            <person name="Chevrette M.G."/>
            <person name="De Carvalho L.P.S."/>
            <person name="Shen B."/>
        </authorList>
    </citation>
    <scope>NUCLEOTIDE SEQUENCE [LARGE SCALE GENOMIC DNA]</scope>
    <source>
        <strain evidence="9 10">NPDC001166</strain>
    </source>
</reference>
<organism evidence="9 10">
    <name type="scientific">Streptomyces sp. 900105245</name>
    <dbReference type="NCBI Taxonomy" id="3154379"/>
    <lineage>
        <taxon>Bacteria</taxon>
        <taxon>Bacillati</taxon>
        <taxon>Actinomycetota</taxon>
        <taxon>Actinomycetes</taxon>
        <taxon>Kitasatosporales</taxon>
        <taxon>Streptomycetaceae</taxon>
        <taxon>Streptomyces</taxon>
    </lineage>
</organism>
<name>A0ABV1ULF8_9ACTN</name>
<dbReference type="InterPro" id="IPR038299">
    <property type="entry name" value="DAO_C_sf"/>
</dbReference>
<proteinExistence type="inferred from homology"/>